<dbReference type="Pfam" id="PF13229">
    <property type="entry name" value="Beta_helix"/>
    <property type="match status" value="1"/>
</dbReference>
<dbReference type="Pfam" id="PF23762">
    <property type="entry name" value="SHCBP_N"/>
    <property type="match status" value="1"/>
</dbReference>
<gene>
    <name evidence="6" type="primary">110676987</name>
</gene>
<evidence type="ECO:0000259" key="5">
    <source>
        <dbReference type="Pfam" id="PF23762"/>
    </source>
</evidence>
<dbReference type="GO" id="GO:0007112">
    <property type="term" value="P:male meiosis cytokinesis"/>
    <property type="evidence" value="ECO:0007669"/>
    <property type="project" value="TreeGrafter"/>
</dbReference>
<dbReference type="GO" id="GO:0005819">
    <property type="term" value="C:spindle"/>
    <property type="evidence" value="ECO:0007669"/>
    <property type="project" value="UniProtKB-SubCell"/>
</dbReference>
<evidence type="ECO:0008006" key="8">
    <source>
        <dbReference type="Google" id="ProtNLM"/>
    </source>
</evidence>
<dbReference type="SUPFAM" id="SSF51126">
    <property type="entry name" value="Pectin lyase-like"/>
    <property type="match status" value="1"/>
</dbReference>
<evidence type="ECO:0000256" key="2">
    <source>
        <dbReference type="ARBA" id="ARBA00022490"/>
    </source>
</evidence>
<proteinExistence type="predicted"/>
<dbReference type="OrthoDB" id="5978115at2759"/>
<accession>A0A6I8U5S8</accession>
<protein>
    <recommendedName>
        <fullName evidence="8">Right handed beta helix domain-containing protein</fullName>
    </recommendedName>
</protein>
<feature type="domain" description="SHC SH2" evidence="5">
    <location>
        <begin position="29"/>
        <end position="239"/>
    </location>
</feature>
<evidence type="ECO:0000259" key="4">
    <source>
        <dbReference type="Pfam" id="PF13229"/>
    </source>
</evidence>
<keyword evidence="3" id="KW-0206">Cytoskeleton</keyword>
<dbReference type="InterPro" id="IPR011050">
    <property type="entry name" value="Pectin_lyase_fold/virulence"/>
</dbReference>
<dbReference type="EnsemblMetazoa" id="AAEL024597-RA">
    <property type="protein sequence ID" value="AAEL024597-PA"/>
    <property type="gene ID" value="AAEL024597"/>
</dbReference>
<evidence type="ECO:0000256" key="3">
    <source>
        <dbReference type="ARBA" id="ARBA00023212"/>
    </source>
</evidence>
<evidence type="ECO:0000313" key="7">
    <source>
        <dbReference type="Proteomes" id="UP000008820"/>
    </source>
</evidence>
<keyword evidence="2" id="KW-0963">Cytoplasm</keyword>
<evidence type="ECO:0000256" key="1">
    <source>
        <dbReference type="ARBA" id="ARBA00004186"/>
    </source>
</evidence>
<evidence type="ECO:0000313" key="6">
    <source>
        <dbReference type="EnsemblMetazoa" id="AAEL024597-PA"/>
    </source>
</evidence>
<organism evidence="6 7">
    <name type="scientific">Aedes aegypti</name>
    <name type="common">Yellowfever mosquito</name>
    <name type="synonym">Culex aegypti</name>
    <dbReference type="NCBI Taxonomy" id="7159"/>
    <lineage>
        <taxon>Eukaryota</taxon>
        <taxon>Metazoa</taxon>
        <taxon>Ecdysozoa</taxon>
        <taxon>Arthropoda</taxon>
        <taxon>Hexapoda</taxon>
        <taxon>Insecta</taxon>
        <taxon>Pterygota</taxon>
        <taxon>Neoptera</taxon>
        <taxon>Endopterygota</taxon>
        <taxon>Diptera</taxon>
        <taxon>Nematocera</taxon>
        <taxon>Culicoidea</taxon>
        <taxon>Culicidae</taxon>
        <taxon>Culicinae</taxon>
        <taxon>Aedini</taxon>
        <taxon>Aedes</taxon>
        <taxon>Stegomyia</taxon>
    </lineage>
</organism>
<dbReference type="InterPro" id="IPR057508">
    <property type="entry name" value="SHCBP-like_N"/>
</dbReference>
<keyword evidence="7" id="KW-1185">Reference proteome</keyword>
<dbReference type="Proteomes" id="UP000008820">
    <property type="component" value="Chromosome 2"/>
</dbReference>
<dbReference type="Gene3D" id="2.160.20.10">
    <property type="entry name" value="Single-stranded right-handed beta-helix, Pectin lyase-like"/>
    <property type="match status" value="1"/>
</dbReference>
<dbReference type="InterPro" id="IPR045140">
    <property type="entry name" value="SHCBP1-like"/>
</dbReference>
<dbReference type="FunCoup" id="A0A6I8U5S8">
    <property type="interactions" value="174"/>
</dbReference>
<name>A0A6I8U5S8_AEDAE</name>
<reference evidence="6" key="2">
    <citation type="submission" date="2020-05" db="UniProtKB">
        <authorList>
            <consortium name="EnsemblMetazoa"/>
        </authorList>
    </citation>
    <scope>IDENTIFICATION</scope>
    <source>
        <strain evidence="6">LVP_AGWG</strain>
    </source>
</reference>
<sequence>MEVFEFKKSLLVRHQEASHVLGVRNDPIPASMVRKEWSLFLEIAMEPTGWQALWRIPRAVCQELSTKFPTVVMGTIEKVLFDELKAILVVEAVENDDLHLPEKQLVSLSELWPLKHQKDKFLNVDRTADCIDQLRFFYQHVWRPWDYDDGDDRDWAEKYLDSRIKFYCDLKNRTMPKRLNSHVLTLLDEANQLQMKRELLTLHMDDEDENDLTEDYPTAELLKIRLRLQTIRSEIDTLEFFAPEMREVYEQARFPRETYYDEQSESSLKSSDSSVFVVTRTGSLEEQIDYLEKAKRFIGTQRTVQICDSLQDALDRSESSSEIYVAHGRHKIKLCGDLSAGGSIQAVGSDRSRAVIRSRQDDNALLILTGDYCLENITLDCSNVQSGILIKRGNITLKNCCISGDPKDVASNGILICGNASLVLENCQVQNFSTGISANVDCSSIQLKSKTIIQDCFEGIKLVEGCRLGVSSSNIVNCTNYGAVLEVEEDDVQREAIRCYRDHRLLPANRKEFDIGSDCLFENNGCGDIAIVNMLEGMELGR</sequence>
<comment type="subcellular location">
    <subcellularLocation>
        <location evidence="1">Cytoplasm</location>
        <location evidence="1">Cytoskeleton</location>
        <location evidence="1">Spindle</location>
    </subcellularLocation>
</comment>
<dbReference type="GO" id="GO:0007283">
    <property type="term" value="P:spermatogenesis"/>
    <property type="evidence" value="ECO:0007669"/>
    <property type="project" value="TreeGrafter"/>
</dbReference>
<dbReference type="PANTHER" id="PTHR14695">
    <property type="entry name" value="SHC SH2-DOMAIN BINDING PROTEIN 1-RELATED"/>
    <property type="match status" value="1"/>
</dbReference>
<dbReference type="PANTHER" id="PTHR14695:SF4">
    <property type="entry name" value="PROTEIN NESSUN DORMA"/>
    <property type="match status" value="1"/>
</dbReference>
<dbReference type="InParanoid" id="A0A6I8U5S8"/>
<reference evidence="6 7" key="1">
    <citation type="submission" date="2017-06" db="EMBL/GenBank/DDBJ databases">
        <title>Aedes aegypti genome working group (AGWG) sequencing and assembly.</title>
        <authorList>
            <consortium name="Aedes aegypti Genome Working Group (AGWG)"/>
            <person name="Matthews B.J."/>
        </authorList>
    </citation>
    <scope>NUCLEOTIDE SEQUENCE [LARGE SCALE GENOMIC DNA]</scope>
    <source>
        <strain evidence="6 7">LVP_AGWG</strain>
    </source>
</reference>
<feature type="domain" description="Right handed beta helix" evidence="4">
    <location>
        <begin position="369"/>
        <end position="484"/>
    </location>
</feature>
<dbReference type="InterPro" id="IPR039448">
    <property type="entry name" value="Beta_helix"/>
</dbReference>
<dbReference type="AlphaFoldDB" id="A0A6I8U5S8"/>
<dbReference type="InterPro" id="IPR012334">
    <property type="entry name" value="Pectin_lyas_fold"/>
</dbReference>